<protein>
    <submittedName>
        <fullName evidence="1">Uncharacterized protein</fullName>
    </submittedName>
</protein>
<name>A0A0F9U8Y5_9ZZZZ</name>
<sequence>MLDFFNVCSYERVHPPGRVFTLTILNSLRNIEMAEAVYYSVLNHLDFSLFEQECYEQTVES</sequence>
<organism evidence="1">
    <name type="scientific">marine sediment metagenome</name>
    <dbReference type="NCBI Taxonomy" id="412755"/>
    <lineage>
        <taxon>unclassified sequences</taxon>
        <taxon>metagenomes</taxon>
        <taxon>ecological metagenomes</taxon>
    </lineage>
</organism>
<comment type="caution">
    <text evidence="1">The sequence shown here is derived from an EMBL/GenBank/DDBJ whole genome shotgun (WGS) entry which is preliminary data.</text>
</comment>
<reference evidence="1" key="1">
    <citation type="journal article" date="2015" name="Nature">
        <title>Complex archaea that bridge the gap between prokaryotes and eukaryotes.</title>
        <authorList>
            <person name="Spang A."/>
            <person name="Saw J.H."/>
            <person name="Jorgensen S.L."/>
            <person name="Zaremba-Niedzwiedzka K."/>
            <person name="Martijn J."/>
            <person name="Lind A.E."/>
            <person name="van Eijk R."/>
            <person name="Schleper C."/>
            <person name="Guy L."/>
            <person name="Ettema T.J."/>
        </authorList>
    </citation>
    <scope>NUCLEOTIDE SEQUENCE</scope>
</reference>
<dbReference type="AlphaFoldDB" id="A0A0F9U8Y5"/>
<gene>
    <name evidence="1" type="ORF">LCGC14_0251410</name>
</gene>
<proteinExistence type="predicted"/>
<accession>A0A0F9U8Y5</accession>
<dbReference type="EMBL" id="LAZR01000131">
    <property type="protein sequence ID" value="KKN88069.1"/>
    <property type="molecule type" value="Genomic_DNA"/>
</dbReference>
<evidence type="ECO:0000313" key="1">
    <source>
        <dbReference type="EMBL" id="KKN88069.1"/>
    </source>
</evidence>